<dbReference type="GO" id="GO:0008270">
    <property type="term" value="F:zinc ion binding"/>
    <property type="evidence" value="ECO:0007669"/>
    <property type="project" value="UniProtKB-UniRule"/>
</dbReference>
<feature type="binding site" evidence="8">
    <location>
        <position position="148"/>
    </location>
    <ligand>
        <name>Zn(2+)</name>
        <dbReference type="ChEBI" id="CHEBI:29105"/>
    </ligand>
</feature>
<organism>
    <name type="scientific">Culex quinquefasciatus</name>
    <name type="common">Southern house mosquito</name>
    <name type="synonym">Culex pungens</name>
    <dbReference type="NCBI Taxonomy" id="7176"/>
    <lineage>
        <taxon>Eukaryota</taxon>
        <taxon>Metazoa</taxon>
        <taxon>Ecdysozoa</taxon>
        <taxon>Arthropoda</taxon>
        <taxon>Hexapoda</taxon>
        <taxon>Insecta</taxon>
        <taxon>Pterygota</taxon>
        <taxon>Neoptera</taxon>
        <taxon>Endopterygota</taxon>
        <taxon>Diptera</taxon>
        <taxon>Nematocera</taxon>
        <taxon>Culicoidea</taxon>
        <taxon>Culicidae</taxon>
        <taxon>Culicinae</taxon>
        <taxon>Culicini</taxon>
        <taxon>Culex</taxon>
        <taxon>Culex</taxon>
    </lineage>
</organism>
<dbReference type="PROSITE" id="PS00028">
    <property type="entry name" value="ZINC_FINGER_C2H2_1"/>
    <property type="match status" value="3"/>
</dbReference>
<dbReference type="InterPro" id="IPR013087">
    <property type="entry name" value="Znf_C2H2_type"/>
</dbReference>
<dbReference type="PROSITE" id="PS50157">
    <property type="entry name" value="ZINC_FINGER_C2H2_2"/>
    <property type="match status" value="1"/>
</dbReference>
<dbReference type="SMART" id="SM00980">
    <property type="entry name" value="THAP"/>
    <property type="match status" value="1"/>
</dbReference>
<dbReference type="VEuPathDB" id="VectorBase:CQUJHB012645"/>
<feature type="region of interest" description="Disordered" evidence="9">
    <location>
        <begin position="194"/>
        <end position="226"/>
    </location>
</feature>
<dbReference type="Pfam" id="PF05485">
    <property type="entry name" value="THAP"/>
    <property type="match status" value="1"/>
</dbReference>
<dbReference type="Proteomes" id="UP000002320">
    <property type="component" value="Unassembled WGS sequence"/>
</dbReference>
<accession>B0WL38</accession>
<evidence type="ECO:0000259" key="12">
    <source>
        <dbReference type="PROSITE" id="PS51915"/>
    </source>
</evidence>
<gene>
    <name evidence="14" type="primary">6039924</name>
    <name evidence="13" type="ORF">CpipJ_CPIJ008306</name>
</gene>
<dbReference type="PANTHER" id="PTHR24409:SF295">
    <property type="entry name" value="AZ2-RELATED"/>
    <property type="match status" value="1"/>
</dbReference>
<evidence type="ECO:0000256" key="6">
    <source>
        <dbReference type="PROSITE-ProRule" id="PRU00042"/>
    </source>
</evidence>
<evidence type="ECO:0000256" key="7">
    <source>
        <dbReference type="PROSITE-ProRule" id="PRU00309"/>
    </source>
</evidence>
<dbReference type="PANTHER" id="PTHR24409">
    <property type="entry name" value="ZINC FINGER PROTEIN 142"/>
    <property type="match status" value="1"/>
</dbReference>
<reference evidence="13" key="1">
    <citation type="submission" date="2007-03" db="EMBL/GenBank/DDBJ databases">
        <title>Annotation of Culex pipiens quinquefasciatus.</title>
        <authorList>
            <consortium name="The Broad Institute Genome Sequencing Platform"/>
            <person name="Atkinson P.W."/>
            <person name="Hemingway J."/>
            <person name="Christensen B.M."/>
            <person name="Higgs S."/>
            <person name="Kodira C."/>
            <person name="Hannick L."/>
            <person name="Megy K."/>
            <person name="O'Leary S."/>
            <person name="Pearson M."/>
            <person name="Haas B.J."/>
            <person name="Mauceli E."/>
            <person name="Wortman J.R."/>
            <person name="Lee N.H."/>
            <person name="Guigo R."/>
            <person name="Stanke M."/>
            <person name="Alvarado L."/>
            <person name="Amedeo P."/>
            <person name="Antoine C.H."/>
            <person name="Arensburger P."/>
            <person name="Bidwell S.L."/>
            <person name="Crawford M."/>
            <person name="Camaro F."/>
            <person name="Devon K."/>
            <person name="Engels R."/>
            <person name="Hammond M."/>
            <person name="Howarth C."/>
            <person name="Koehrsen M."/>
            <person name="Lawson D."/>
            <person name="Montgomery P."/>
            <person name="Nene V."/>
            <person name="Nusbaum C."/>
            <person name="Puiu D."/>
            <person name="Romero-Severson J."/>
            <person name="Severson D.W."/>
            <person name="Shumway M."/>
            <person name="Sisk P."/>
            <person name="Stolte C."/>
            <person name="Zeng Q."/>
            <person name="Eisenstadt E."/>
            <person name="Fraser-Liggett C."/>
            <person name="Strausberg R."/>
            <person name="Galagan J."/>
            <person name="Birren B."/>
            <person name="Collins F.H."/>
        </authorList>
    </citation>
    <scope>NUCLEOTIDE SEQUENCE [LARGE SCALE GENOMIC DNA]</scope>
    <source>
        <strain evidence="13">JHB</strain>
    </source>
</reference>
<keyword evidence="15" id="KW-1185">Reference proteome</keyword>
<proteinExistence type="predicted"/>
<feature type="domain" description="THAP-type" evidence="11">
    <location>
        <begin position="6"/>
        <end position="87"/>
    </location>
</feature>
<feature type="binding site" evidence="8">
    <location>
        <position position="151"/>
    </location>
    <ligand>
        <name>Zn(2+)</name>
        <dbReference type="ChEBI" id="CHEBI:29105"/>
    </ligand>
</feature>
<keyword evidence="4 8" id="KW-0862">Zinc</keyword>
<reference evidence="14" key="2">
    <citation type="submission" date="2021-02" db="UniProtKB">
        <authorList>
            <consortium name="EnsemblMetazoa"/>
        </authorList>
    </citation>
    <scope>IDENTIFICATION</scope>
    <source>
        <strain evidence="14">JHB</strain>
    </source>
</reference>
<dbReference type="SUPFAM" id="SSF57716">
    <property type="entry name" value="Glucocorticoid receptor-like (DNA-binding domain)"/>
    <property type="match status" value="2"/>
</dbReference>
<evidence type="ECO:0000259" key="10">
    <source>
        <dbReference type="PROSITE" id="PS50157"/>
    </source>
</evidence>
<protein>
    <submittedName>
        <fullName evidence="13 14">Uncharacterized protein</fullName>
    </submittedName>
</protein>
<dbReference type="SMART" id="SM00355">
    <property type="entry name" value="ZnF_C2H2"/>
    <property type="match status" value="3"/>
</dbReference>
<evidence type="ECO:0000313" key="15">
    <source>
        <dbReference type="Proteomes" id="UP000002320"/>
    </source>
</evidence>
<dbReference type="InterPro" id="IPR012934">
    <property type="entry name" value="Znf_AD"/>
</dbReference>
<name>B0WL38_CULQU</name>
<dbReference type="eggNOG" id="ENOG502T8UK">
    <property type="taxonomic scope" value="Eukaryota"/>
</dbReference>
<dbReference type="VEuPathDB" id="VectorBase:CPIJ008306"/>
<evidence type="ECO:0000256" key="5">
    <source>
        <dbReference type="ARBA" id="ARBA00023125"/>
    </source>
</evidence>
<dbReference type="GO" id="GO:0000977">
    <property type="term" value="F:RNA polymerase II transcription regulatory region sequence-specific DNA binding"/>
    <property type="evidence" value="ECO:0007669"/>
    <property type="project" value="TreeGrafter"/>
</dbReference>
<feature type="compositionally biased region" description="Basic and acidic residues" evidence="9">
    <location>
        <begin position="274"/>
        <end position="287"/>
    </location>
</feature>
<feature type="domain" description="C2H2-type" evidence="10">
    <location>
        <begin position="297"/>
        <end position="324"/>
    </location>
</feature>
<sequence length="398" mass="45328">MLRRKLNVSCIVEGCNSRAYSDQPVFAFPRVPETAKAWRRAIGIHPEAEILPDEGVCSLHFAANFVKKDKEDPRIVWLIPGAVPDLGGGGNSETPATPYHCRMCGSAQETRLDNAVSVMRRDKHMLPVLDICLDLNSEIHSLLPDGVCESCASTVRYITQFAESCWKAQCSLAESYAPGRDFKVEPWKRLAFCEDEPPENDPLQTEMKPGVEEEHSESEMIELIPMEEVKQEPQLEMYEPEIPQNTTIEPEEAPLVEPLPYDPPEPSGSKPPRKAREPPAKRPRPSEGFDTNESDLWACDFCNQKFAIKKLLDQHIRTHVRQLAELEKKRQLQLTGQFRCLKCQTMFPTAEELKVHFAAQHQKKIECKLCNVTFNFAGLLDRHNAQMHPELVKKKRKY</sequence>
<keyword evidence="5 7" id="KW-0238">DNA-binding</keyword>
<evidence type="ECO:0000256" key="2">
    <source>
        <dbReference type="ARBA" id="ARBA00022737"/>
    </source>
</evidence>
<dbReference type="HOGENOM" id="CLU_693095_0_0_1"/>
<feature type="binding site" evidence="8">
    <location>
        <position position="104"/>
    </location>
    <ligand>
        <name>Zn(2+)</name>
        <dbReference type="ChEBI" id="CHEBI:29105"/>
    </ligand>
</feature>
<dbReference type="KEGG" id="cqu:CpipJ_CPIJ008306"/>
<keyword evidence="2" id="KW-0677">Repeat</keyword>
<evidence type="ECO:0000256" key="8">
    <source>
        <dbReference type="PROSITE-ProRule" id="PRU01263"/>
    </source>
</evidence>
<evidence type="ECO:0000313" key="13">
    <source>
        <dbReference type="EMBL" id="EDS30201.1"/>
    </source>
</evidence>
<evidence type="ECO:0000259" key="11">
    <source>
        <dbReference type="PROSITE" id="PS50950"/>
    </source>
</evidence>
<evidence type="ECO:0000256" key="1">
    <source>
        <dbReference type="ARBA" id="ARBA00022723"/>
    </source>
</evidence>
<evidence type="ECO:0000256" key="9">
    <source>
        <dbReference type="SAM" id="MobiDB-lite"/>
    </source>
</evidence>
<feature type="domain" description="ZAD" evidence="12">
    <location>
        <begin position="99"/>
        <end position="175"/>
    </location>
</feature>
<dbReference type="InterPro" id="IPR006612">
    <property type="entry name" value="THAP_Znf"/>
</dbReference>
<evidence type="ECO:0000256" key="4">
    <source>
        <dbReference type="ARBA" id="ARBA00022833"/>
    </source>
</evidence>
<dbReference type="InParanoid" id="B0WL38"/>
<dbReference type="GO" id="GO:0005634">
    <property type="term" value="C:nucleus"/>
    <property type="evidence" value="ECO:0007669"/>
    <property type="project" value="InterPro"/>
</dbReference>
<evidence type="ECO:0000313" key="14">
    <source>
        <dbReference type="EnsemblMetazoa" id="CPIJ008306-PA"/>
    </source>
</evidence>
<dbReference type="EMBL" id="DS231979">
    <property type="protein sequence ID" value="EDS30201.1"/>
    <property type="molecule type" value="Genomic_DNA"/>
</dbReference>
<dbReference type="SMART" id="SM00868">
    <property type="entry name" value="zf-AD"/>
    <property type="match status" value="1"/>
</dbReference>
<dbReference type="PROSITE" id="PS51915">
    <property type="entry name" value="ZAD"/>
    <property type="match status" value="1"/>
</dbReference>
<keyword evidence="3 6" id="KW-0863">Zinc-finger</keyword>
<dbReference type="GO" id="GO:0000981">
    <property type="term" value="F:DNA-binding transcription factor activity, RNA polymerase II-specific"/>
    <property type="evidence" value="ECO:0007669"/>
    <property type="project" value="TreeGrafter"/>
</dbReference>
<dbReference type="Gene3D" id="3.30.160.60">
    <property type="entry name" value="Classic Zinc Finger"/>
    <property type="match status" value="1"/>
</dbReference>
<evidence type="ECO:0000256" key="3">
    <source>
        <dbReference type="ARBA" id="ARBA00022771"/>
    </source>
</evidence>
<dbReference type="AlphaFoldDB" id="B0WL38"/>
<dbReference type="PROSITE" id="PS50950">
    <property type="entry name" value="ZF_THAP"/>
    <property type="match status" value="1"/>
</dbReference>
<feature type="binding site" evidence="8">
    <location>
        <position position="101"/>
    </location>
    <ligand>
        <name>Zn(2+)</name>
        <dbReference type="ChEBI" id="CHEBI:29105"/>
    </ligand>
</feature>
<dbReference type="EnsemblMetazoa" id="CPIJ008306-RA">
    <property type="protein sequence ID" value="CPIJ008306-PA"/>
    <property type="gene ID" value="CPIJ008306"/>
</dbReference>
<dbReference type="OMA" id="CWDAQQK"/>
<keyword evidence="1 8" id="KW-0479">Metal-binding</keyword>
<feature type="region of interest" description="Disordered" evidence="9">
    <location>
        <begin position="255"/>
        <end position="290"/>
    </location>
</feature>
<dbReference type="OrthoDB" id="8117402at2759"/>